<feature type="chain" id="PRO_5046951163" description="DUF4136 domain-containing protein" evidence="1">
    <location>
        <begin position="22"/>
        <end position="374"/>
    </location>
</feature>
<proteinExistence type="predicted"/>
<keyword evidence="3" id="KW-1185">Reference proteome</keyword>
<protein>
    <recommendedName>
        <fullName evidence="4">DUF4136 domain-containing protein</fullName>
    </recommendedName>
</protein>
<dbReference type="Proteomes" id="UP001597011">
    <property type="component" value="Unassembled WGS sequence"/>
</dbReference>
<evidence type="ECO:0000313" key="3">
    <source>
        <dbReference type="Proteomes" id="UP001597011"/>
    </source>
</evidence>
<reference evidence="3" key="1">
    <citation type="journal article" date="2019" name="Int. J. Syst. Evol. Microbiol.">
        <title>The Global Catalogue of Microorganisms (GCM) 10K type strain sequencing project: providing services to taxonomists for standard genome sequencing and annotation.</title>
        <authorList>
            <consortium name="The Broad Institute Genomics Platform"/>
            <consortium name="The Broad Institute Genome Sequencing Center for Infectious Disease"/>
            <person name="Wu L."/>
            <person name="Ma J."/>
        </authorList>
    </citation>
    <scope>NUCLEOTIDE SEQUENCE [LARGE SCALE GENOMIC DNA]</scope>
    <source>
        <strain evidence="3">CCUG 60529</strain>
    </source>
</reference>
<comment type="caution">
    <text evidence="2">The sequence shown here is derived from an EMBL/GenBank/DDBJ whole genome shotgun (WGS) entry which is preliminary data.</text>
</comment>
<evidence type="ECO:0000256" key="1">
    <source>
        <dbReference type="SAM" id="SignalP"/>
    </source>
</evidence>
<organism evidence="2 3">
    <name type="scientific">Mariniflexile aquimaris</name>
    <dbReference type="NCBI Taxonomy" id="881009"/>
    <lineage>
        <taxon>Bacteria</taxon>
        <taxon>Pseudomonadati</taxon>
        <taxon>Bacteroidota</taxon>
        <taxon>Flavobacteriia</taxon>
        <taxon>Flavobacteriales</taxon>
        <taxon>Flavobacteriaceae</taxon>
        <taxon>Mariniflexile</taxon>
    </lineage>
</organism>
<dbReference type="EMBL" id="JBHTIB010000012">
    <property type="protein sequence ID" value="MFD0835973.1"/>
    <property type="molecule type" value="Genomic_DNA"/>
</dbReference>
<evidence type="ECO:0000313" key="2">
    <source>
        <dbReference type="EMBL" id="MFD0835973.1"/>
    </source>
</evidence>
<feature type="signal peptide" evidence="1">
    <location>
        <begin position="1"/>
        <end position="21"/>
    </location>
</feature>
<name>A0ABW3BTI1_9FLAO</name>
<accession>A0ABW3BTI1</accession>
<evidence type="ECO:0008006" key="4">
    <source>
        <dbReference type="Google" id="ProtNLM"/>
    </source>
</evidence>
<gene>
    <name evidence="2" type="ORF">ACFQ0I_09375</name>
</gene>
<dbReference type="RefSeq" id="WP_379941573.1">
    <property type="nucleotide sequence ID" value="NZ_JBHTIB010000012.1"/>
</dbReference>
<sequence length="374" mass="43033">MLKKALVIIVLMSSFVNFCQAQDYHIINLLPLEEDTVENVNFYVSKIIDNRIYKDNLGIAQKGVFNKKVLSTFYNPFEEELMDYFNAIFPANTSKTPLVLRINQLLISEHTGAFKETGKATVNLDVLTEKDAIYYFLGSFSAYAEKNSVDVTGKHDDRIREILKSCLIQFSELNPDTQMNRPILIENPSAPVILSEPIKKGFYTSFSELYNNQPFQDASIAFKDYSSNQEKLNLEEREHKRALYYAYSDGDYIYLNASNYSGEKHFVKSELIDKYLLFNDTFVNQDKVAGMSLAFGVLGLLMSNEQTNVLLDLYTGQYHSIDGSKIRMLLNDKYPDLYKHVRKNLNNKDVMKSVLIKLLESENKEEVRYILEAS</sequence>
<keyword evidence="1" id="KW-0732">Signal</keyword>